<dbReference type="Pfam" id="PF10103">
    <property type="entry name" value="Zincin_2"/>
    <property type="match status" value="1"/>
</dbReference>
<name>G4CYY8_9ACTN</name>
<protein>
    <recommendedName>
        <fullName evidence="4">Hydrolase</fullName>
    </recommendedName>
</protein>
<accession>G4CYY8</accession>
<dbReference type="Proteomes" id="UP000005332">
    <property type="component" value="Unassembled WGS sequence"/>
</dbReference>
<organism evidence="2 3">
    <name type="scientific">Cutibacterium avidum ATCC 25577</name>
    <dbReference type="NCBI Taxonomy" id="997355"/>
    <lineage>
        <taxon>Bacteria</taxon>
        <taxon>Bacillati</taxon>
        <taxon>Actinomycetota</taxon>
        <taxon>Actinomycetes</taxon>
        <taxon>Propionibacteriales</taxon>
        <taxon>Propionibacteriaceae</taxon>
        <taxon>Cutibacterium</taxon>
    </lineage>
</organism>
<evidence type="ECO:0000313" key="3">
    <source>
        <dbReference type="Proteomes" id="UP000005332"/>
    </source>
</evidence>
<feature type="region of interest" description="Disordered" evidence="1">
    <location>
        <begin position="22"/>
        <end position="46"/>
    </location>
</feature>
<evidence type="ECO:0000313" key="2">
    <source>
        <dbReference type="EMBL" id="EGY76707.1"/>
    </source>
</evidence>
<gene>
    <name evidence="2" type="ORF">HMPREF9153_1660</name>
</gene>
<dbReference type="SUPFAM" id="SSF55486">
    <property type="entry name" value="Metalloproteases ('zincins'), catalytic domain"/>
    <property type="match status" value="1"/>
</dbReference>
<dbReference type="AlphaFoldDB" id="G4CYY8"/>
<keyword evidence="3" id="KW-1185">Reference proteome</keyword>
<comment type="caution">
    <text evidence="2">The sequence shown here is derived from an EMBL/GenBank/DDBJ whole genome shotgun (WGS) entry which is preliminary data.</text>
</comment>
<evidence type="ECO:0000256" key="1">
    <source>
        <dbReference type="SAM" id="MobiDB-lite"/>
    </source>
</evidence>
<dbReference type="InterPro" id="IPR042271">
    <property type="entry name" value="Zinicin_2_N"/>
</dbReference>
<dbReference type="EMBL" id="AGBA01000015">
    <property type="protein sequence ID" value="EGY76707.1"/>
    <property type="molecule type" value="Genomic_DNA"/>
</dbReference>
<evidence type="ECO:0008006" key="4">
    <source>
        <dbReference type="Google" id="ProtNLM"/>
    </source>
</evidence>
<proteinExistence type="predicted"/>
<dbReference type="PANTHER" id="PTHR39420:SF2">
    <property type="entry name" value="HYDROLASE"/>
    <property type="match status" value="1"/>
</dbReference>
<sequence>MVAMLAGTDNHFSTTATALDLARHHAKRTETGMNDGPQNPGQPDPEEMAEQLRRMMQQLGLPANGDLTSFMTQLSQMFGSGGPVGFGMPGANPSEGPVDWSHIKDMARHITASHGPDPTPGQQERSALLDASRLAESWLDRECEFAQVNTQPACWSRAEWIEHTFSSWQSVVEPVLVSLTEAMTGLMSPGGPNDPMAALTQMMGPALRRMSAMLYGAQLAQGLGKLSTSTVTGTEIGLQVLSVPQVVLLPTNIAAAWKDLDLDPRDVELYLVLRESARQRLFNAVSWLGPQLLALVEHYAREIRIDSSAIEDAIDIDDLSQLTPEKAQEMSERLQGRLFEPTRTPEQEGVLQRLETLLALIEGWVDEVTSQVARTWLPSHDQLAEAVRRRRATSGPAEVFFQSLLGLELRPRRVRDAANLWAALRDARGTVGRDQVWNHPDIVPTAADLDDPLGYVSGDRQDIAEGGDDLDAELEKLLRDHGQDG</sequence>
<dbReference type="PANTHER" id="PTHR39420">
    <property type="match status" value="1"/>
</dbReference>
<dbReference type="NCBIfam" id="TIGR03624">
    <property type="entry name" value="putative hydrolase"/>
    <property type="match status" value="1"/>
</dbReference>
<dbReference type="Gene3D" id="1.20.150.30">
    <property type="entry name" value="Zincin-like metallopeptidase, N-terminal domain"/>
    <property type="match status" value="1"/>
</dbReference>
<reference evidence="2 3" key="1">
    <citation type="submission" date="2011-06" db="EMBL/GenBank/DDBJ databases">
        <authorList>
            <person name="Muzny D."/>
            <person name="Qin X."/>
            <person name="Deng J."/>
            <person name="Jiang H."/>
            <person name="Liu Y."/>
            <person name="Qu J."/>
            <person name="Song X.-Z."/>
            <person name="Zhang L."/>
            <person name="Thornton R."/>
            <person name="Coyle M."/>
            <person name="Francisco L."/>
            <person name="Jackson L."/>
            <person name="Javaid M."/>
            <person name="Korchina V."/>
            <person name="Kovar C."/>
            <person name="Mata R."/>
            <person name="Mathew T."/>
            <person name="Ngo R."/>
            <person name="Nguyen L."/>
            <person name="Nguyen N."/>
            <person name="Okwuonu G."/>
            <person name="Ongeri F."/>
            <person name="Pham C."/>
            <person name="Simmons D."/>
            <person name="Wilczek-Boney K."/>
            <person name="Hale W."/>
            <person name="Jakkamsetti A."/>
            <person name="Pham P."/>
            <person name="Ruth R."/>
            <person name="San Lucas F."/>
            <person name="Warren J."/>
            <person name="Zhang J."/>
            <person name="Zhao Z."/>
            <person name="Zhou C."/>
            <person name="Zhu D."/>
            <person name="Lee S."/>
            <person name="Bess C."/>
            <person name="Blankenburg K."/>
            <person name="Forbes L."/>
            <person name="Fu Q."/>
            <person name="Gubbala S."/>
            <person name="Hirani K."/>
            <person name="Jayaseelan J.C."/>
            <person name="Lara F."/>
            <person name="Munidasa M."/>
            <person name="Palculict T."/>
            <person name="Patil S."/>
            <person name="Pu L.-L."/>
            <person name="Saada N."/>
            <person name="Tang L."/>
            <person name="Weissenberger G."/>
            <person name="Zhu Y."/>
            <person name="Hemphill L."/>
            <person name="Shang Y."/>
            <person name="Youmans B."/>
            <person name="Ayvaz T."/>
            <person name="Ross M."/>
            <person name="Santibanez J."/>
            <person name="Aqrawi P."/>
            <person name="Gross S."/>
            <person name="Joshi V."/>
            <person name="Fowler G."/>
            <person name="Nazareth L."/>
            <person name="Reid J."/>
            <person name="Worley K."/>
            <person name="Petrosino J."/>
            <person name="Highlander S."/>
            <person name="Gibbs R."/>
        </authorList>
    </citation>
    <scope>NUCLEOTIDE SEQUENCE [LARGE SCALE GENOMIC DNA]</scope>
    <source>
        <strain evidence="2 3">ATCC 25577</strain>
    </source>
</reference>
<dbReference type="InterPro" id="IPR018766">
    <property type="entry name" value="Zinicin_2"/>
</dbReference>
<dbReference type="HOGENOM" id="CLU_031872_1_1_11"/>
<dbReference type="PATRIC" id="fig|997355.3.peg.1633"/>